<evidence type="ECO:0000313" key="5">
    <source>
        <dbReference type="EMBL" id="MBB3023761.1"/>
    </source>
</evidence>
<dbReference type="PANTHER" id="PTHR30154">
    <property type="entry name" value="LEUCINE-RESPONSIVE REGULATORY PROTEIN"/>
    <property type="match status" value="1"/>
</dbReference>
<dbReference type="GO" id="GO:0043565">
    <property type="term" value="F:sequence-specific DNA binding"/>
    <property type="evidence" value="ECO:0007669"/>
    <property type="project" value="InterPro"/>
</dbReference>
<evidence type="ECO:0000256" key="3">
    <source>
        <dbReference type="ARBA" id="ARBA00023163"/>
    </source>
</evidence>
<keyword evidence="3" id="KW-0804">Transcription</keyword>
<dbReference type="Pfam" id="PF01037">
    <property type="entry name" value="AsnC_trans_reg"/>
    <property type="match status" value="1"/>
</dbReference>
<dbReference type="InterPro" id="IPR019885">
    <property type="entry name" value="Tscrpt_reg_HTH_AsnC-type_CS"/>
</dbReference>
<dbReference type="EMBL" id="JACHWP010000011">
    <property type="protein sequence ID" value="MBB3023761.1"/>
    <property type="molecule type" value="Genomic_DNA"/>
</dbReference>
<dbReference type="Gene3D" id="1.10.10.10">
    <property type="entry name" value="Winged helix-like DNA-binding domain superfamily/Winged helix DNA-binding domain"/>
    <property type="match status" value="1"/>
</dbReference>
<dbReference type="PROSITE" id="PS50956">
    <property type="entry name" value="HTH_ASNC_2"/>
    <property type="match status" value="1"/>
</dbReference>
<reference evidence="5 6" key="1">
    <citation type="submission" date="2020-08" db="EMBL/GenBank/DDBJ databases">
        <title>Sequencing the genomes of 1000 actinobacteria strains.</title>
        <authorList>
            <person name="Klenk H.-P."/>
        </authorList>
    </citation>
    <scope>NUCLEOTIDE SEQUENCE [LARGE SCALE GENOMIC DNA]</scope>
    <source>
        <strain evidence="5 6">DSM 23040</strain>
    </source>
</reference>
<dbReference type="InterPro" id="IPR019888">
    <property type="entry name" value="Tscrpt_reg_AsnC-like"/>
</dbReference>
<dbReference type="Pfam" id="PF13404">
    <property type="entry name" value="HTH_AsnC-type"/>
    <property type="match status" value="1"/>
</dbReference>
<sequence length="143" mass="15343">MDQIDARVIGELKANSRIGYADLGDAVGLSASAAKRRVDRLVERGIITGFTITLRSERTATTTEAVVELFCRGTVPPQALARALSQVPEVVEASTVTGEADALVTLRARSVSDLETALEKVRDLPSVDHTRSAVILSRVIESR</sequence>
<dbReference type="InterPro" id="IPR019887">
    <property type="entry name" value="Tscrpt_reg_AsnC/Lrp_C"/>
</dbReference>
<evidence type="ECO:0000259" key="4">
    <source>
        <dbReference type="PROSITE" id="PS50956"/>
    </source>
</evidence>
<dbReference type="PROSITE" id="PS00519">
    <property type="entry name" value="HTH_ASNC_1"/>
    <property type="match status" value="1"/>
</dbReference>
<evidence type="ECO:0000256" key="1">
    <source>
        <dbReference type="ARBA" id="ARBA00023015"/>
    </source>
</evidence>
<keyword evidence="2 5" id="KW-0238">DNA-binding</keyword>
<organism evidence="5 6">
    <name type="scientific">Helcobacillus massiliensis</name>
    <dbReference type="NCBI Taxonomy" id="521392"/>
    <lineage>
        <taxon>Bacteria</taxon>
        <taxon>Bacillati</taxon>
        <taxon>Actinomycetota</taxon>
        <taxon>Actinomycetes</taxon>
        <taxon>Micrococcales</taxon>
        <taxon>Dermabacteraceae</taxon>
        <taxon>Helcobacillus</taxon>
    </lineage>
</organism>
<keyword evidence="1" id="KW-0805">Transcription regulation</keyword>
<dbReference type="AlphaFoldDB" id="A0A839R0H6"/>
<proteinExistence type="predicted"/>
<dbReference type="SMART" id="SM00344">
    <property type="entry name" value="HTH_ASNC"/>
    <property type="match status" value="1"/>
</dbReference>
<dbReference type="InterPro" id="IPR011008">
    <property type="entry name" value="Dimeric_a/b-barrel"/>
</dbReference>
<dbReference type="SUPFAM" id="SSF46785">
    <property type="entry name" value="Winged helix' DNA-binding domain"/>
    <property type="match status" value="1"/>
</dbReference>
<comment type="caution">
    <text evidence="5">The sequence shown here is derived from an EMBL/GenBank/DDBJ whole genome shotgun (WGS) entry which is preliminary data.</text>
</comment>
<accession>A0A839R0H6</accession>
<evidence type="ECO:0000313" key="6">
    <source>
        <dbReference type="Proteomes" id="UP000568050"/>
    </source>
</evidence>
<dbReference type="RefSeq" id="WP_183377103.1">
    <property type="nucleotide sequence ID" value="NZ_CBCSFZ010000001.1"/>
</dbReference>
<dbReference type="PANTHER" id="PTHR30154:SF45">
    <property type="entry name" value="TRANSCRIPTIONAL REGULATORY PROTEIN (PROBABLY ASNC-FAMILY)-RELATED"/>
    <property type="match status" value="1"/>
</dbReference>
<dbReference type="Gene3D" id="3.30.70.920">
    <property type="match status" value="1"/>
</dbReference>
<dbReference type="GO" id="GO:0005829">
    <property type="term" value="C:cytosol"/>
    <property type="evidence" value="ECO:0007669"/>
    <property type="project" value="TreeGrafter"/>
</dbReference>
<dbReference type="InterPro" id="IPR036390">
    <property type="entry name" value="WH_DNA-bd_sf"/>
</dbReference>
<dbReference type="GO" id="GO:0043200">
    <property type="term" value="P:response to amino acid"/>
    <property type="evidence" value="ECO:0007669"/>
    <property type="project" value="TreeGrafter"/>
</dbReference>
<dbReference type="PRINTS" id="PR00033">
    <property type="entry name" value="HTHASNC"/>
</dbReference>
<evidence type="ECO:0000256" key="2">
    <source>
        <dbReference type="ARBA" id="ARBA00023125"/>
    </source>
</evidence>
<feature type="domain" description="HTH asnC-type" evidence="4">
    <location>
        <begin position="1"/>
        <end position="62"/>
    </location>
</feature>
<dbReference type="SUPFAM" id="SSF54909">
    <property type="entry name" value="Dimeric alpha+beta barrel"/>
    <property type="match status" value="1"/>
</dbReference>
<dbReference type="InterPro" id="IPR036388">
    <property type="entry name" value="WH-like_DNA-bd_sf"/>
</dbReference>
<name>A0A839R0H6_9MICO</name>
<gene>
    <name evidence="5" type="ORF">FHX50_002062</name>
</gene>
<protein>
    <submittedName>
        <fullName evidence="5">DNA-binding Lrp family transcriptional regulator</fullName>
    </submittedName>
</protein>
<dbReference type="Proteomes" id="UP000568050">
    <property type="component" value="Unassembled WGS sequence"/>
</dbReference>
<dbReference type="InterPro" id="IPR000485">
    <property type="entry name" value="AsnC-type_HTH_dom"/>
</dbReference>
<keyword evidence="6" id="KW-1185">Reference proteome</keyword>